<evidence type="ECO:0000313" key="2">
    <source>
        <dbReference type="Proteomes" id="UP000255355"/>
    </source>
</evidence>
<dbReference type="AlphaFoldDB" id="A0A370HG65"/>
<protein>
    <submittedName>
        <fullName evidence="1">Uncharacterized protein</fullName>
    </submittedName>
</protein>
<gene>
    <name evidence="1" type="ORF">DFR68_101584</name>
</gene>
<accession>A0A370HG65</accession>
<comment type="caution">
    <text evidence="1">The sequence shown here is derived from an EMBL/GenBank/DDBJ whole genome shotgun (WGS) entry which is preliminary data.</text>
</comment>
<dbReference type="Proteomes" id="UP000255355">
    <property type="component" value="Unassembled WGS sequence"/>
</dbReference>
<name>A0A370HG65_9NOCA</name>
<dbReference type="EMBL" id="QQAZ01000001">
    <property type="protein sequence ID" value="RDI55750.1"/>
    <property type="molecule type" value="Genomic_DNA"/>
</dbReference>
<reference evidence="1 2" key="1">
    <citation type="submission" date="2018-07" db="EMBL/GenBank/DDBJ databases">
        <title>Genomic Encyclopedia of Type Strains, Phase IV (KMG-IV): sequencing the most valuable type-strain genomes for metagenomic binning, comparative biology and taxonomic classification.</title>
        <authorList>
            <person name="Goeker M."/>
        </authorList>
    </citation>
    <scope>NUCLEOTIDE SEQUENCE [LARGE SCALE GENOMIC DNA]</scope>
    <source>
        <strain evidence="1 2">DSM 44952</strain>
    </source>
</reference>
<sequence length="33" mass="3481">MGSTAIDLANVLIAHATAFWNWFSTGSSGFPPL</sequence>
<evidence type="ECO:0000313" key="1">
    <source>
        <dbReference type="EMBL" id="RDI55750.1"/>
    </source>
</evidence>
<organism evidence="1 2">
    <name type="scientific">Nocardia mexicana</name>
    <dbReference type="NCBI Taxonomy" id="279262"/>
    <lineage>
        <taxon>Bacteria</taxon>
        <taxon>Bacillati</taxon>
        <taxon>Actinomycetota</taxon>
        <taxon>Actinomycetes</taxon>
        <taxon>Mycobacteriales</taxon>
        <taxon>Nocardiaceae</taxon>
        <taxon>Nocardia</taxon>
    </lineage>
</organism>
<keyword evidence="2" id="KW-1185">Reference proteome</keyword>
<dbReference type="STRING" id="1210089.GCA_001613165_04193"/>
<proteinExistence type="predicted"/>